<feature type="transmembrane region" description="Helical" evidence="5">
    <location>
        <begin position="141"/>
        <end position="160"/>
    </location>
</feature>
<evidence type="ECO:0000313" key="6">
    <source>
        <dbReference type="EMBL" id="RMY87071.1"/>
    </source>
</evidence>
<keyword evidence="2 5" id="KW-0812">Transmembrane</keyword>
<dbReference type="Proteomes" id="UP000268823">
    <property type="component" value="Unassembled WGS sequence"/>
</dbReference>
<dbReference type="Pfam" id="PF04479">
    <property type="entry name" value="RTA1"/>
    <property type="match status" value="1"/>
</dbReference>
<evidence type="ECO:0000313" key="7">
    <source>
        <dbReference type="Proteomes" id="UP000268823"/>
    </source>
</evidence>
<evidence type="ECO:0000256" key="3">
    <source>
        <dbReference type="ARBA" id="ARBA00022989"/>
    </source>
</evidence>
<dbReference type="PANTHER" id="PTHR31465">
    <property type="entry name" value="PROTEIN RTA1-RELATED"/>
    <property type="match status" value="1"/>
</dbReference>
<feature type="transmembrane region" description="Helical" evidence="5">
    <location>
        <begin position="96"/>
        <end position="120"/>
    </location>
</feature>
<sequence length="224" mass="24721">RAVAANQSPNWTVPVYSIHTIFVLVAPSVFAASIYMCLGRLIRVTDGEKHSLVPRRWLTKLFVIGDVVSFIMQGAVLGGGIMASGTESAMTLGENIIITGLVVQIFFFTCFVITAGLFHYRMKCCPTAKSIETSSLWKRSIHSLYVGSVLIWVRCVFRLIEYAQGNDGYLISHEVFLYVFDATLMCGVMVLFAVVHPSEINARLHGPGWKVVENGIFLHSTQGA</sequence>
<dbReference type="PANTHER" id="PTHR31465:SF1">
    <property type="entry name" value="PROTEIN RTA1-RELATED"/>
    <property type="match status" value="1"/>
</dbReference>
<feature type="transmembrane region" description="Helical" evidence="5">
    <location>
        <begin position="175"/>
        <end position="195"/>
    </location>
</feature>
<proteinExistence type="predicted"/>
<organism evidence="6 7">
    <name type="scientific">Hortaea werneckii</name>
    <name type="common">Black yeast</name>
    <name type="synonym">Cladosporium werneckii</name>
    <dbReference type="NCBI Taxonomy" id="91943"/>
    <lineage>
        <taxon>Eukaryota</taxon>
        <taxon>Fungi</taxon>
        <taxon>Dikarya</taxon>
        <taxon>Ascomycota</taxon>
        <taxon>Pezizomycotina</taxon>
        <taxon>Dothideomycetes</taxon>
        <taxon>Dothideomycetidae</taxon>
        <taxon>Mycosphaerellales</taxon>
        <taxon>Teratosphaeriaceae</taxon>
        <taxon>Hortaea</taxon>
    </lineage>
</organism>
<dbReference type="AlphaFoldDB" id="A0A3M7FF67"/>
<reference evidence="6 7" key="1">
    <citation type="journal article" date="2018" name="BMC Genomics">
        <title>Genomic evidence for intraspecific hybridization in a clonal and extremely halotolerant yeast.</title>
        <authorList>
            <person name="Gostincar C."/>
            <person name="Stajich J.E."/>
            <person name="Zupancic J."/>
            <person name="Zalar P."/>
            <person name="Gunde-Cimerman N."/>
        </authorList>
    </citation>
    <scope>NUCLEOTIDE SEQUENCE [LARGE SCALE GENOMIC DNA]</scope>
    <source>
        <strain evidence="6 7">EXF-2788</strain>
    </source>
</reference>
<feature type="transmembrane region" description="Helical" evidence="5">
    <location>
        <begin position="16"/>
        <end position="38"/>
    </location>
</feature>
<gene>
    <name evidence="6" type="ORF">D0861_05568</name>
</gene>
<comment type="subcellular location">
    <subcellularLocation>
        <location evidence="1">Membrane</location>
        <topology evidence="1">Multi-pass membrane protein</topology>
    </subcellularLocation>
</comment>
<dbReference type="InterPro" id="IPR007568">
    <property type="entry name" value="RTA1"/>
</dbReference>
<protein>
    <recommendedName>
        <fullName evidence="8">RTA1 like protein</fullName>
    </recommendedName>
</protein>
<evidence type="ECO:0000256" key="1">
    <source>
        <dbReference type="ARBA" id="ARBA00004141"/>
    </source>
</evidence>
<name>A0A3M7FF67_HORWE</name>
<evidence type="ECO:0000256" key="4">
    <source>
        <dbReference type="ARBA" id="ARBA00023136"/>
    </source>
</evidence>
<dbReference type="EMBL" id="QWIR01000100">
    <property type="protein sequence ID" value="RMY87071.1"/>
    <property type="molecule type" value="Genomic_DNA"/>
</dbReference>
<evidence type="ECO:0000256" key="5">
    <source>
        <dbReference type="SAM" id="Phobius"/>
    </source>
</evidence>
<comment type="caution">
    <text evidence="6">The sequence shown here is derived from an EMBL/GenBank/DDBJ whole genome shotgun (WGS) entry which is preliminary data.</text>
</comment>
<accession>A0A3M7FF67</accession>
<keyword evidence="4 5" id="KW-0472">Membrane</keyword>
<feature type="non-terminal residue" evidence="6">
    <location>
        <position position="1"/>
    </location>
</feature>
<feature type="transmembrane region" description="Helical" evidence="5">
    <location>
        <begin position="58"/>
        <end position="84"/>
    </location>
</feature>
<dbReference type="OrthoDB" id="3358017at2759"/>
<dbReference type="GO" id="GO:0016020">
    <property type="term" value="C:membrane"/>
    <property type="evidence" value="ECO:0007669"/>
    <property type="project" value="UniProtKB-SubCell"/>
</dbReference>
<evidence type="ECO:0008006" key="8">
    <source>
        <dbReference type="Google" id="ProtNLM"/>
    </source>
</evidence>
<keyword evidence="3 5" id="KW-1133">Transmembrane helix</keyword>
<evidence type="ECO:0000256" key="2">
    <source>
        <dbReference type="ARBA" id="ARBA00022692"/>
    </source>
</evidence>